<protein>
    <submittedName>
        <fullName evidence="2">FAR1 DNA binding domain, zinc finger, SWIM-type, MULE transposase domain, FHY3/FAR1 family</fullName>
    </submittedName>
</protein>
<feature type="region of interest" description="Disordered" evidence="1">
    <location>
        <begin position="92"/>
        <end position="131"/>
    </location>
</feature>
<gene>
    <name evidence="2" type="ORF">Tci_685920</name>
</gene>
<evidence type="ECO:0000256" key="1">
    <source>
        <dbReference type="SAM" id="MobiDB-lite"/>
    </source>
</evidence>
<name>A0A699KVR0_TANCI</name>
<proteinExistence type="predicted"/>
<organism evidence="2">
    <name type="scientific">Tanacetum cinerariifolium</name>
    <name type="common">Dalmatian daisy</name>
    <name type="synonym">Chrysanthemum cinerariifolium</name>
    <dbReference type="NCBI Taxonomy" id="118510"/>
    <lineage>
        <taxon>Eukaryota</taxon>
        <taxon>Viridiplantae</taxon>
        <taxon>Streptophyta</taxon>
        <taxon>Embryophyta</taxon>
        <taxon>Tracheophyta</taxon>
        <taxon>Spermatophyta</taxon>
        <taxon>Magnoliopsida</taxon>
        <taxon>eudicotyledons</taxon>
        <taxon>Gunneridae</taxon>
        <taxon>Pentapetalae</taxon>
        <taxon>asterids</taxon>
        <taxon>campanulids</taxon>
        <taxon>Asterales</taxon>
        <taxon>Asteraceae</taxon>
        <taxon>Asteroideae</taxon>
        <taxon>Anthemideae</taxon>
        <taxon>Anthemidinae</taxon>
        <taxon>Tanacetum</taxon>
    </lineage>
</organism>
<reference evidence="2" key="1">
    <citation type="journal article" date="2019" name="Sci. Rep.">
        <title>Draft genome of Tanacetum cinerariifolium, the natural source of mosquito coil.</title>
        <authorList>
            <person name="Yamashiro T."/>
            <person name="Shiraishi A."/>
            <person name="Satake H."/>
            <person name="Nakayama K."/>
        </authorList>
    </citation>
    <scope>NUCLEOTIDE SEQUENCE</scope>
</reference>
<accession>A0A699KVR0</accession>
<dbReference type="EMBL" id="BKCJ010560697">
    <property type="protein sequence ID" value="GFB13949.1"/>
    <property type="molecule type" value="Genomic_DNA"/>
</dbReference>
<sequence length="131" mass="14930">MYNCLLEISSKPTPKGTKYWVPKANNKPVEGTIFDTIEAALKAYKAYAREAGFENDKGERSTKRLQSHAEIDMIQSNRSPRYCRTCMTYGFHDSSNCPTKKKWLSGDDSPNYPTKNKGLADEPMYDDDYVP</sequence>
<dbReference type="AlphaFoldDB" id="A0A699KVR0"/>
<evidence type="ECO:0000313" key="2">
    <source>
        <dbReference type="EMBL" id="GFB13949.1"/>
    </source>
</evidence>
<comment type="caution">
    <text evidence="2">The sequence shown here is derived from an EMBL/GenBank/DDBJ whole genome shotgun (WGS) entry which is preliminary data.</text>
</comment>